<dbReference type="Proteomes" id="UP000682739">
    <property type="component" value="Chromosome"/>
</dbReference>
<sequence length="125" mass="14286">MSVFCLVNTAVAAPDTIISKYYYRTAAKQELIGYWYQSCYLSFSVSWGKKEGYVQNDPAMHGWDCTRLGMSGNRRGSCLASDFDGVKELVSRWNSDTKRYEIVEIVDATHWDSITGRCEQENPLF</sequence>
<accession>A0A975DAA2</accession>
<keyword evidence="2" id="KW-1185">Reference proteome</keyword>
<proteinExistence type="predicted"/>
<dbReference type="KEGG" id="psym:J1N51_11975"/>
<evidence type="ECO:0000313" key="1">
    <source>
        <dbReference type="EMBL" id="QTH63442.1"/>
    </source>
</evidence>
<gene>
    <name evidence="1" type="ORF">J1N51_11975</name>
</gene>
<dbReference type="EMBL" id="CP072110">
    <property type="protein sequence ID" value="QTH63442.1"/>
    <property type="molecule type" value="Genomic_DNA"/>
</dbReference>
<organism evidence="1 2">
    <name type="scientific">Psychrosphaera ytuae</name>
    <dbReference type="NCBI Taxonomy" id="2820710"/>
    <lineage>
        <taxon>Bacteria</taxon>
        <taxon>Pseudomonadati</taxon>
        <taxon>Pseudomonadota</taxon>
        <taxon>Gammaproteobacteria</taxon>
        <taxon>Alteromonadales</taxon>
        <taxon>Pseudoalteromonadaceae</taxon>
        <taxon>Psychrosphaera</taxon>
    </lineage>
</organism>
<evidence type="ECO:0000313" key="2">
    <source>
        <dbReference type="Proteomes" id="UP000682739"/>
    </source>
</evidence>
<reference evidence="1" key="1">
    <citation type="submission" date="2021-03" db="EMBL/GenBank/DDBJ databases">
        <title>Description of Psychrosphaera ytuae sp. nov. isolated from deep sea sediment of South China Sea.</title>
        <authorList>
            <person name="Zhang J."/>
            <person name="Xu X.-D."/>
        </authorList>
    </citation>
    <scope>NUCLEOTIDE SEQUENCE</scope>
    <source>
        <strain evidence="1">MTZ26</strain>
    </source>
</reference>
<protein>
    <submittedName>
        <fullName evidence="1">Uncharacterized protein</fullName>
    </submittedName>
</protein>
<dbReference type="RefSeq" id="WP_208831498.1">
    <property type="nucleotide sequence ID" value="NZ_CP072110.1"/>
</dbReference>
<dbReference type="AlphaFoldDB" id="A0A975DAA2"/>
<name>A0A975DAA2_9GAMM</name>